<feature type="coiled-coil region" evidence="1">
    <location>
        <begin position="53"/>
        <end position="80"/>
    </location>
</feature>
<accession>A0A8S5SCQ8</accession>
<evidence type="ECO:0000256" key="1">
    <source>
        <dbReference type="SAM" id="Coils"/>
    </source>
</evidence>
<name>A0A8S5SCQ8_9CAUD</name>
<dbReference type="EMBL" id="BK032572">
    <property type="protein sequence ID" value="DAF48729.1"/>
    <property type="molecule type" value="Genomic_DNA"/>
</dbReference>
<organism evidence="2">
    <name type="scientific">Siphoviridae sp. ctrCv3</name>
    <dbReference type="NCBI Taxonomy" id="2827954"/>
    <lineage>
        <taxon>Viruses</taxon>
        <taxon>Duplodnaviria</taxon>
        <taxon>Heunggongvirae</taxon>
        <taxon>Uroviricota</taxon>
        <taxon>Caudoviricetes</taxon>
    </lineage>
</organism>
<evidence type="ECO:0000313" key="2">
    <source>
        <dbReference type="EMBL" id="DAF48729.1"/>
    </source>
</evidence>
<keyword evidence="1" id="KW-0175">Coiled coil</keyword>
<sequence length="82" mass="9267">MAYYKNEFDTGFVIDEKTGESTAMFTVGITVAEYRELVERAGKNDAARLADGYWAMKKENIDLRAELADLRQKLAEVKEAAE</sequence>
<proteinExistence type="predicted"/>
<reference evidence="2" key="1">
    <citation type="journal article" date="2021" name="Proc. Natl. Acad. Sci. U.S.A.">
        <title>A Catalog of Tens of Thousands of Viruses from Human Metagenomes Reveals Hidden Associations with Chronic Diseases.</title>
        <authorList>
            <person name="Tisza M.J."/>
            <person name="Buck C.B."/>
        </authorList>
    </citation>
    <scope>NUCLEOTIDE SEQUENCE</scope>
    <source>
        <strain evidence="2">CtrCv3</strain>
    </source>
</reference>
<protein>
    <submittedName>
        <fullName evidence="2">Uncharacterized protein</fullName>
    </submittedName>
</protein>